<comment type="similarity">
    <text evidence="1">Belongs to the outer membrane factor (OMF) (TC 1.B.17) family.</text>
</comment>
<dbReference type="OrthoDB" id="237412at2"/>
<dbReference type="PANTHER" id="PTHR30203">
    <property type="entry name" value="OUTER MEMBRANE CATION EFFLUX PROTEIN"/>
    <property type="match status" value="1"/>
</dbReference>
<reference evidence="2 3" key="1">
    <citation type="journal article" date="2019" name="Syst. Appl. Microbiol.">
        <title>Microvirga tunisiensis sp. nov., a root nodule symbiotic bacterium isolated from Lupinus micranthus and L. luteus grown in Northern Tunisia.</title>
        <authorList>
            <person name="Msaddak A."/>
            <person name="Rejili M."/>
            <person name="Duran D."/>
            <person name="Mars M."/>
            <person name="Palacios J.M."/>
            <person name="Ruiz-Argueso T."/>
            <person name="Rey L."/>
            <person name="Imperial J."/>
        </authorList>
    </citation>
    <scope>NUCLEOTIDE SEQUENCE [LARGE SCALE GENOMIC DNA]</scope>
    <source>
        <strain evidence="2 3">Lmie10</strain>
    </source>
</reference>
<accession>A0A5N7MNS7</accession>
<dbReference type="InterPro" id="IPR003423">
    <property type="entry name" value="OMP_efflux"/>
</dbReference>
<gene>
    <name evidence="2" type="ORF">FS320_27000</name>
</gene>
<dbReference type="GO" id="GO:0015562">
    <property type="term" value="F:efflux transmembrane transporter activity"/>
    <property type="evidence" value="ECO:0007669"/>
    <property type="project" value="InterPro"/>
</dbReference>
<dbReference type="Pfam" id="PF02321">
    <property type="entry name" value="OEP"/>
    <property type="match status" value="1"/>
</dbReference>
<protein>
    <submittedName>
        <fullName evidence="2">TolC family protein</fullName>
    </submittedName>
</protein>
<proteinExistence type="inferred from homology"/>
<dbReference type="SUPFAM" id="SSF56954">
    <property type="entry name" value="Outer membrane efflux proteins (OEP)"/>
    <property type="match status" value="1"/>
</dbReference>
<dbReference type="Gene3D" id="1.20.1600.10">
    <property type="entry name" value="Outer membrane efflux proteins (OEP)"/>
    <property type="match status" value="1"/>
</dbReference>
<sequence length="345" mass="38066">MQASLPPSPRFGFNQLVGDLEVEITRQLVGNVLALATLPARSEIAQARFRAAQLRAAEATLVLAAETRKQFLRAVAANEQVSLVTRTDGPAGDTEPTEARMRLRIERERLARHMGLWDDVDYRLPLRVPSLPARIRSIREAKEQALQHRLDLRIARLELDALAKSLGLTQATRFVSALDLAAQNRYKSTDKVTADSVSKTKTITNGFVATIEIPLFDFGQARVAEAEQRYLQAANRLAELAVNARSEARQAYHAYRGTYDLARIHQKRIAAMRRLAGMRDPTQDGDRAAALPLPEPAPDMEGWMGRGIKAIEARRDFWIADTELAASMSGAGPNAVPSAVDGTRL</sequence>
<dbReference type="PANTHER" id="PTHR30203:SF24">
    <property type="entry name" value="BLR4935 PROTEIN"/>
    <property type="match status" value="1"/>
</dbReference>
<organism evidence="2 3">
    <name type="scientific">Microvirga tunisiensis</name>
    <dbReference type="NCBI Taxonomy" id="2108360"/>
    <lineage>
        <taxon>Bacteria</taxon>
        <taxon>Pseudomonadati</taxon>
        <taxon>Pseudomonadota</taxon>
        <taxon>Alphaproteobacteria</taxon>
        <taxon>Hyphomicrobiales</taxon>
        <taxon>Methylobacteriaceae</taxon>
        <taxon>Microvirga</taxon>
    </lineage>
</organism>
<dbReference type="AlphaFoldDB" id="A0A5N7MNS7"/>
<dbReference type="EMBL" id="VOSK01000164">
    <property type="protein sequence ID" value="MPR28691.1"/>
    <property type="molecule type" value="Genomic_DNA"/>
</dbReference>
<evidence type="ECO:0000313" key="2">
    <source>
        <dbReference type="EMBL" id="MPR28691.1"/>
    </source>
</evidence>
<dbReference type="RefSeq" id="WP_152715162.1">
    <property type="nucleotide sequence ID" value="NZ_VOSJ01000166.1"/>
</dbReference>
<name>A0A5N7MNS7_9HYPH</name>
<evidence type="ECO:0000313" key="3">
    <source>
        <dbReference type="Proteomes" id="UP000403266"/>
    </source>
</evidence>
<comment type="caution">
    <text evidence="2">The sequence shown here is derived from an EMBL/GenBank/DDBJ whole genome shotgun (WGS) entry which is preliminary data.</text>
</comment>
<keyword evidence="3" id="KW-1185">Reference proteome</keyword>
<dbReference type="InterPro" id="IPR010131">
    <property type="entry name" value="MdtP/NodT-like"/>
</dbReference>
<evidence type="ECO:0000256" key="1">
    <source>
        <dbReference type="ARBA" id="ARBA00007613"/>
    </source>
</evidence>
<dbReference type="Proteomes" id="UP000403266">
    <property type="component" value="Unassembled WGS sequence"/>
</dbReference>